<dbReference type="Gene3D" id="3.60.40.10">
    <property type="entry name" value="PPM-type phosphatase domain"/>
    <property type="match status" value="1"/>
</dbReference>
<dbReference type="Proteomes" id="UP000326344">
    <property type="component" value="Unassembled WGS sequence"/>
</dbReference>
<accession>A0A5N1JM53</accession>
<feature type="domain" description="PPM-type phosphatase" evidence="1">
    <location>
        <begin position="5"/>
        <end position="217"/>
    </location>
</feature>
<organism evidence="2 3">
    <name type="scientific">Larkinella humicola</name>
    <dbReference type="NCBI Taxonomy" id="2607654"/>
    <lineage>
        <taxon>Bacteria</taxon>
        <taxon>Pseudomonadati</taxon>
        <taxon>Bacteroidota</taxon>
        <taxon>Cytophagia</taxon>
        <taxon>Cytophagales</taxon>
        <taxon>Spirosomataceae</taxon>
        <taxon>Larkinella</taxon>
    </lineage>
</organism>
<comment type="caution">
    <text evidence="2">The sequence shown here is derived from an EMBL/GenBank/DDBJ whole genome shotgun (WGS) entry which is preliminary data.</text>
</comment>
<protein>
    <recommendedName>
        <fullName evidence="1">PPM-type phosphatase domain-containing protein</fullName>
    </recommendedName>
</protein>
<dbReference type="SMART" id="SM00332">
    <property type="entry name" value="PP2Cc"/>
    <property type="match status" value="1"/>
</dbReference>
<name>A0A5N1JM53_9BACT</name>
<dbReference type="SUPFAM" id="SSF81606">
    <property type="entry name" value="PP2C-like"/>
    <property type="match status" value="1"/>
</dbReference>
<proteinExistence type="predicted"/>
<gene>
    <name evidence="2" type="ORF">F0P93_05980</name>
</gene>
<dbReference type="SMART" id="SM00331">
    <property type="entry name" value="PP2C_SIG"/>
    <property type="match status" value="1"/>
</dbReference>
<dbReference type="EMBL" id="VTWS01000001">
    <property type="protein sequence ID" value="KAA9357284.1"/>
    <property type="molecule type" value="Genomic_DNA"/>
</dbReference>
<keyword evidence="3" id="KW-1185">Reference proteome</keyword>
<dbReference type="PROSITE" id="PS51746">
    <property type="entry name" value="PPM_2"/>
    <property type="match status" value="1"/>
</dbReference>
<reference evidence="2 3" key="1">
    <citation type="submission" date="2019-09" db="EMBL/GenBank/DDBJ databases">
        <title>Genome Sequence of Larkinella sp MA1.</title>
        <authorList>
            <person name="Srinivasan S."/>
        </authorList>
    </citation>
    <scope>NUCLEOTIDE SEQUENCE [LARGE SCALE GENOMIC DNA]</scope>
    <source>
        <strain evidence="2 3">MA1</strain>
    </source>
</reference>
<dbReference type="RefSeq" id="WP_150875421.1">
    <property type="nucleotide sequence ID" value="NZ_VTWS01000001.1"/>
</dbReference>
<dbReference type="AlphaFoldDB" id="A0A5N1JM53"/>
<sequence length="219" mass="25878">MNKIDFVVQSIKGENRSFNQDHIEVFKINNFHLFMVFDGVSSMSNSYRFIRNFIESFKSELNKFDEYELNFHELLHEAHNKVLEENIEGMSTLSLLLLSESNKIAKYLNIGDSRIYIYNNQFIEKITVDDNLLNKKNILTRSLGMQDLCLDDFCLSNIEPDMNYLICTDGFYNLMEKYLKKYFLAINYKNLRNIARRIHSIQNGKNIDDSSFILIKNVF</sequence>
<evidence type="ECO:0000313" key="3">
    <source>
        <dbReference type="Proteomes" id="UP000326344"/>
    </source>
</evidence>
<evidence type="ECO:0000313" key="2">
    <source>
        <dbReference type="EMBL" id="KAA9357284.1"/>
    </source>
</evidence>
<dbReference type="InterPro" id="IPR001932">
    <property type="entry name" value="PPM-type_phosphatase-like_dom"/>
</dbReference>
<dbReference type="InterPro" id="IPR036457">
    <property type="entry name" value="PPM-type-like_dom_sf"/>
</dbReference>
<evidence type="ECO:0000259" key="1">
    <source>
        <dbReference type="PROSITE" id="PS51746"/>
    </source>
</evidence>